<evidence type="ECO:0000313" key="3">
    <source>
        <dbReference type="Proteomes" id="UP000094757"/>
    </source>
</evidence>
<evidence type="ECO:0000259" key="1">
    <source>
        <dbReference type="SMART" id="SM00974"/>
    </source>
</evidence>
<reference evidence="3" key="1">
    <citation type="submission" date="2016-08" db="EMBL/GenBank/DDBJ databases">
        <authorList>
            <person name="Holder M.E."/>
            <person name="Ajami N.J."/>
            <person name="Petrosino J.F."/>
        </authorList>
    </citation>
    <scope>NUCLEOTIDE SEQUENCE [LARGE SCALE GENOMIC DNA]</scope>
    <source>
        <strain evidence="3">F0677</strain>
    </source>
</reference>
<dbReference type="SMART" id="SM00974">
    <property type="entry name" value="T5orf172"/>
    <property type="match status" value="1"/>
</dbReference>
<feature type="domain" description="Bacteriophage T5 Orf172 DNA-binding" evidence="1">
    <location>
        <begin position="11"/>
        <end position="92"/>
    </location>
</feature>
<dbReference type="KEGG" id="dpn:BCB69_03935"/>
<dbReference type="EMBL" id="CP017037">
    <property type="protein sequence ID" value="AOH39189.1"/>
    <property type="molecule type" value="Genomic_DNA"/>
</dbReference>
<name>A0A1B3WDZ1_9FIRM</name>
<organism evidence="2 3">
    <name type="scientific">Dialister pneumosintes</name>
    <dbReference type="NCBI Taxonomy" id="39950"/>
    <lineage>
        <taxon>Bacteria</taxon>
        <taxon>Bacillati</taxon>
        <taxon>Bacillota</taxon>
        <taxon>Negativicutes</taxon>
        <taxon>Veillonellales</taxon>
        <taxon>Veillonellaceae</taxon>
        <taxon>Dialister</taxon>
    </lineage>
</organism>
<dbReference type="Pfam" id="PF10544">
    <property type="entry name" value="T5orf172"/>
    <property type="match status" value="1"/>
</dbReference>
<evidence type="ECO:0000313" key="2">
    <source>
        <dbReference type="EMBL" id="AOH39189.1"/>
    </source>
</evidence>
<sequence>MAKGIIYLMTTVVSGLIKIGKTGNDQFENRMRFLESNGYANITGLKREFAIEVDGYDDKEKLIHDIFSKSRIAGTELFALDIEIAKSLLASLDGKQIYPKDKSKKEVFKESTEEIKLKSDGGFIPDGDYVLNRNIKGFGKVNGKATVKDGVFKVLKGSLCGNTGKGYIPSIRRNAKIKDNILQEDIVCMNPSSAGWIVIGKSNNGWVEWKDLQGNSIEKYRDKEK</sequence>
<gene>
    <name evidence="2" type="ORF">BCB69_03935</name>
</gene>
<dbReference type="InterPro" id="IPR018306">
    <property type="entry name" value="Phage_T5_Orf172_DNA-bd"/>
</dbReference>
<accession>A0A1B3WDZ1</accession>
<dbReference type="AlphaFoldDB" id="A0A1B3WDZ1"/>
<protein>
    <recommendedName>
        <fullName evidence="1">Bacteriophage T5 Orf172 DNA-binding domain-containing protein</fullName>
    </recommendedName>
</protein>
<proteinExistence type="predicted"/>
<dbReference type="Proteomes" id="UP000094757">
    <property type="component" value="Chromosome"/>
</dbReference>
<dbReference type="STRING" id="39950.BCB69_03935"/>